<evidence type="ECO:0000313" key="2">
    <source>
        <dbReference type="EMBL" id="GEQ74006.1"/>
    </source>
</evidence>
<dbReference type="InterPro" id="IPR032092">
    <property type="entry name" value="PilW"/>
</dbReference>
<dbReference type="GO" id="GO:0043683">
    <property type="term" value="P:type IV pilus assembly"/>
    <property type="evidence" value="ECO:0007669"/>
    <property type="project" value="InterPro"/>
</dbReference>
<organism evidence="2 3">
    <name type="scientific">Comamonas testosteroni</name>
    <name type="common">Pseudomonas testosteroni</name>
    <dbReference type="NCBI Taxonomy" id="285"/>
    <lineage>
        <taxon>Bacteria</taxon>
        <taxon>Pseudomonadati</taxon>
        <taxon>Pseudomonadota</taxon>
        <taxon>Betaproteobacteria</taxon>
        <taxon>Burkholderiales</taxon>
        <taxon>Comamonadaceae</taxon>
        <taxon>Comamonas</taxon>
    </lineage>
</organism>
<proteinExistence type="predicted"/>
<dbReference type="RefSeq" id="WP_149354812.1">
    <property type="nucleotide sequence ID" value="NZ_BKBW01000002.1"/>
</dbReference>
<keyword evidence="1" id="KW-1133">Transmembrane helix</keyword>
<dbReference type="Proteomes" id="UP000323105">
    <property type="component" value="Unassembled WGS sequence"/>
</dbReference>
<comment type="caution">
    <text evidence="2">The sequence shown here is derived from an EMBL/GenBank/DDBJ whole genome shotgun (WGS) entry which is preliminary data.</text>
</comment>
<keyword evidence="1" id="KW-0472">Membrane</keyword>
<feature type="transmembrane region" description="Helical" evidence="1">
    <location>
        <begin position="12"/>
        <end position="36"/>
    </location>
</feature>
<protein>
    <recommendedName>
        <fullName evidence="4">Type IV pilus assembly protein PilW</fullName>
    </recommendedName>
</protein>
<dbReference type="EMBL" id="BKBW01000002">
    <property type="protein sequence ID" value="GEQ74006.1"/>
    <property type="molecule type" value="Genomic_DNA"/>
</dbReference>
<keyword evidence="1" id="KW-0812">Transmembrane</keyword>
<accession>A0A5A7M8T5</accession>
<evidence type="ECO:0000256" key="1">
    <source>
        <dbReference type="SAM" id="Phobius"/>
    </source>
</evidence>
<evidence type="ECO:0000313" key="3">
    <source>
        <dbReference type="Proteomes" id="UP000323105"/>
    </source>
</evidence>
<dbReference type="InterPro" id="IPR012902">
    <property type="entry name" value="N_methyl_site"/>
</dbReference>
<dbReference type="AlphaFoldDB" id="A0A5A7M8T5"/>
<dbReference type="Pfam" id="PF07963">
    <property type="entry name" value="N_methyl"/>
    <property type="match status" value="1"/>
</dbReference>
<dbReference type="Pfam" id="PF16074">
    <property type="entry name" value="PilW"/>
    <property type="match status" value="1"/>
</dbReference>
<name>A0A5A7M8T5_COMTE</name>
<sequence>MVNKLKNREVGVTLVELMVAMAISLLVVAAAALIYLNTTKSQRASERQSESRETGVFVLQLLGRDILNAGFYPASFSPEIGDVTQTGMYDTYPPLQSEPRRSTDWQDITNNWPPAAYMTGIYGCDGGKFNVATATCPSTVDSNQSDSIVINYFTADGMGLTGSKKDCTGSDVGKDPSNQFRINDGNKEGLAPKLPLFVSNRYALSDLKSYEDGSDVSTKSLGCSGNGGNKFGEVSIYQPIIFGLKDMRFRYGVFSEEKTMSVNKFYSATEVSGMGKEKINGQLMDGWQRVIAVRVCVLTETQGGGTRLEDAAGKIATYVDCNDEIKNLPVGQSIHRFVQVFGVRNNLKQSY</sequence>
<reference evidence="2 3" key="1">
    <citation type="journal article" date="2019" name="Microbiol. Resour. Announc.">
        <title>Draft Genome Sequence of Comamonas testosteroni TA441, a Bacterium That Has a Cryptic Phenol Degradation Gene Cluster.</title>
        <authorList>
            <person name="Arai H."/>
            <person name="Ishii M."/>
        </authorList>
    </citation>
    <scope>NUCLEOTIDE SEQUENCE [LARGE SCALE GENOMIC DNA]</scope>
    <source>
        <strain evidence="2 3">TA441</strain>
    </source>
</reference>
<dbReference type="InterPro" id="IPR045584">
    <property type="entry name" value="Pilin-like"/>
</dbReference>
<gene>
    <name evidence="2" type="ORF">CTTA_1011</name>
</gene>
<evidence type="ECO:0008006" key="4">
    <source>
        <dbReference type="Google" id="ProtNLM"/>
    </source>
</evidence>
<dbReference type="SUPFAM" id="SSF54523">
    <property type="entry name" value="Pili subunits"/>
    <property type="match status" value="1"/>
</dbReference>